<protein>
    <submittedName>
        <fullName evidence="1">Uncharacterized protein</fullName>
    </submittedName>
</protein>
<dbReference type="EMBL" id="AJSR01000914">
    <property type="protein sequence ID" value="EKM32058.1"/>
    <property type="molecule type" value="Genomic_DNA"/>
</dbReference>
<name>A0A454D075_VIBHA</name>
<evidence type="ECO:0000313" key="2">
    <source>
        <dbReference type="Proteomes" id="UP000008367"/>
    </source>
</evidence>
<comment type="caution">
    <text evidence="1">The sequence shown here is derived from an EMBL/GenBank/DDBJ whole genome shotgun (WGS) entry which is preliminary data.</text>
</comment>
<dbReference type="Proteomes" id="UP000008367">
    <property type="component" value="Unassembled WGS sequence"/>
</dbReference>
<organism evidence="1 2">
    <name type="scientific">Vibrio harveyi</name>
    <name type="common">Beneckea harveyi</name>
    <dbReference type="NCBI Taxonomy" id="669"/>
    <lineage>
        <taxon>Bacteria</taxon>
        <taxon>Pseudomonadati</taxon>
        <taxon>Pseudomonadota</taxon>
        <taxon>Gammaproteobacteria</taxon>
        <taxon>Vibrionales</taxon>
        <taxon>Vibrionaceae</taxon>
        <taxon>Vibrio</taxon>
    </lineage>
</organism>
<gene>
    <name evidence="1" type="ORF">VCHENC02_2352</name>
</gene>
<evidence type="ECO:0000313" key="1">
    <source>
        <dbReference type="EMBL" id="EKM32058.1"/>
    </source>
</evidence>
<proteinExistence type="predicted"/>
<dbReference type="AlphaFoldDB" id="A0A454D075"/>
<accession>A0A454D075</accession>
<sequence>MNGQRELQMTHKKHLAPQILMIWALDKNEKMESKSHGLD</sequence>
<reference evidence="1 2" key="1">
    <citation type="submission" date="2012-10" db="EMBL/GenBank/DDBJ databases">
        <title>Genome sequence of Vibrio Cholerae HENC-02.</title>
        <authorList>
            <person name="Eppinger M."/>
            <person name="Hasan N.A."/>
            <person name="Sengamalay N."/>
            <person name="Hine E."/>
            <person name="Su Q."/>
            <person name="Daugherty S.C."/>
            <person name="Young S."/>
            <person name="Sadzewicz L."/>
            <person name="Tallon L."/>
            <person name="Cebula T.A."/>
            <person name="Ravel J."/>
            <person name="Colwell R.R."/>
        </authorList>
    </citation>
    <scope>NUCLEOTIDE SEQUENCE [LARGE SCALE GENOMIC DNA]</scope>
    <source>
        <strain evidence="1 2">HENC-02</strain>
    </source>
</reference>